<protein>
    <recommendedName>
        <fullName evidence="5">Transmembrane protein</fullName>
    </recommendedName>
</protein>
<keyword evidence="2" id="KW-0472">Membrane</keyword>
<feature type="region of interest" description="Disordered" evidence="1">
    <location>
        <begin position="1"/>
        <end position="80"/>
    </location>
</feature>
<evidence type="ECO:0000256" key="2">
    <source>
        <dbReference type="SAM" id="Phobius"/>
    </source>
</evidence>
<feature type="compositionally biased region" description="Basic and acidic residues" evidence="1">
    <location>
        <begin position="43"/>
        <end position="52"/>
    </location>
</feature>
<evidence type="ECO:0000313" key="4">
    <source>
        <dbReference type="Proteomes" id="UP001209570"/>
    </source>
</evidence>
<dbReference type="Proteomes" id="UP001209570">
    <property type="component" value="Unassembled WGS sequence"/>
</dbReference>
<feature type="transmembrane region" description="Helical" evidence="2">
    <location>
        <begin position="142"/>
        <end position="159"/>
    </location>
</feature>
<organism evidence="3 4">
    <name type="scientific">Pythium insidiosum</name>
    <name type="common">Pythiosis disease agent</name>
    <dbReference type="NCBI Taxonomy" id="114742"/>
    <lineage>
        <taxon>Eukaryota</taxon>
        <taxon>Sar</taxon>
        <taxon>Stramenopiles</taxon>
        <taxon>Oomycota</taxon>
        <taxon>Peronosporomycetes</taxon>
        <taxon>Pythiales</taxon>
        <taxon>Pythiaceae</taxon>
        <taxon>Pythium</taxon>
    </lineage>
</organism>
<name>A0AAD5M5Y5_PYTIN</name>
<keyword evidence="2" id="KW-0812">Transmembrane</keyword>
<feature type="compositionally biased region" description="Basic residues" evidence="1">
    <location>
        <begin position="99"/>
        <end position="112"/>
    </location>
</feature>
<feature type="compositionally biased region" description="Low complexity" evidence="1">
    <location>
        <begin position="327"/>
        <end position="345"/>
    </location>
</feature>
<evidence type="ECO:0000313" key="3">
    <source>
        <dbReference type="EMBL" id="KAJ0403319.1"/>
    </source>
</evidence>
<feature type="transmembrane region" description="Helical" evidence="2">
    <location>
        <begin position="179"/>
        <end position="198"/>
    </location>
</feature>
<keyword evidence="2" id="KW-1133">Transmembrane helix</keyword>
<evidence type="ECO:0000256" key="1">
    <source>
        <dbReference type="SAM" id="MobiDB-lite"/>
    </source>
</evidence>
<gene>
    <name evidence="3" type="ORF">P43SY_009353</name>
</gene>
<reference evidence="3" key="1">
    <citation type="submission" date="2021-12" db="EMBL/GenBank/DDBJ databases">
        <title>Prjna785345.</title>
        <authorList>
            <person name="Rujirawat T."/>
            <person name="Krajaejun T."/>
        </authorList>
    </citation>
    <scope>NUCLEOTIDE SEQUENCE</scope>
    <source>
        <strain evidence="3">Pi057C3</strain>
    </source>
</reference>
<evidence type="ECO:0008006" key="5">
    <source>
        <dbReference type="Google" id="ProtNLM"/>
    </source>
</evidence>
<proteinExistence type="predicted"/>
<dbReference type="EMBL" id="JAKCXM010000084">
    <property type="protein sequence ID" value="KAJ0403319.1"/>
    <property type="molecule type" value="Genomic_DNA"/>
</dbReference>
<feature type="region of interest" description="Disordered" evidence="1">
    <location>
        <begin position="327"/>
        <end position="351"/>
    </location>
</feature>
<comment type="caution">
    <text evidence="3">The sequence shown here is derived from an EMBL/GenBank/DDBJ whole genome shotgun (WGS) entry which is preliminary data.</text>
</comment>
<accession>A0AAD5M5Y5</accession>
<keyword evidence="4" id="KW-1185">Reference proteome</keyword>
<feature type="region of interest" description="Disordered" evidence="1">
    <location>
        <begin position="92"/>
        <end position="113"/>
    </location>
</feature>
<sequence length="372" mass="41457">MIRSPEHAAILTPNVSDVGDGDAQYRVVTDRAVRDLEEDDDDDRRSSRRESSEPSTTIGPDVEMRAGGTPASDEPSSRHKSLALKQLERFRRAMDPRGGRRQGRHGWRGARRTHQETSFDDVFGQDANSASRELRFVVYPKAMWTLGALILIAATVFVTQVSAKDQERERLGQRDVSVWWKYVVGAVVYALGLIVVVTGRVETFVLSKDTGKLSVYSTKPLCVTQTLRRTRRFERELRFITDVRVEASGEILSREVDTRSYKVVFDFDNGTHRAFLEGRSKRKAQHRCRLIQQFLLSCQGTTLGARSAAATGPAPGLTSAHLALVSNPAPSSAQEQQQQQQPQSPRKMVAAVPSTTLSVKHIVQLQPPKPQP</sequence>
<dbReference type="AlphaFoldDB" id="A0AAD5M5Y5"/>